<gene>
    <name evidence="1" type="ORF">GCM10010276_74890</name>
</gene>
<keyword evidence="2" id="KW-1185">Reference proteome</keyword>
<dbReference type="Proteomes" id="UP001501777">
    <property type="component" value="Unassembled WGS sequence"/>
</dbReference>
<accession>A0ABP6ADX5</accession>
<dbReference type="EMBL" id="BAAASG010000023">
    <property type="protein sequence ID" value="GAA2515354.1"/>
    <property type="molecule type" value="Genomic_DNA"/>
</dbReference>
<organism evidence="1 2">
    <name type="scientific">Streptomyces longisporus</name>
    <dbReference type="NCBI Taxonomy" id="1948"/>
    <lineage>
        <taxon>Bacteria</taxon>
        <taxon>Bacillati</taxon>
        <taxon>Actinomycetota</taxon>
        <taxon>Actinomycetes</taxon>
        <taxon>Kitasatosporales</taxon>
        <taxon>Streptomycetaceae</taxon>
        <taxon>Streptomyces</taxon>
    </lineage>
</organism>
<proteinExistence type="predicted"/>
<reference evidence="2" key="1">
    <citation type="journal article" date="2019" name="Int. J. Syst. Evol. Microbiol.">
        <title>The Global Catalogue of Microorganisms (GCM) 10K type strain sequencing project: providing services to taxonomists for standard genome sequencing and annotation.</title>
        <authorList>
            <consortium name="The Broad Institute Genomics Platform"/>
            <consortium name="The Broad Institute Genome Sequencing Center for Infectious Disease"/>
            <person name="Wu L."/>
            <person name="Ma J."/>
        </authorList>
    </citation>
    <scope>NUCLEOTIDE SEQUENCE [LARGE SCALE GENOMIC DNA]</scope>
    <source>
        <strain evidence="2">JCM 4395</strain>
    </source>
</reference>
<name>A0ABP6ADX5_STRLO</name>
<protein>
    <submittedName>
        <fullName evidence="1">Uncharacterized protein</fullName>
    </submittedName>
</protein>
<sequence>MGVLFRGVVLGGLDVDLLGFLRVLVPERLGIGGVYGHGWAPFLRLSLEEAGTTAGALFKSLGDTRSGRYVLRMRSVTANT</sequence>
<evidence type="ECO:0000313" key="2">
    <source>
        <dbReference type="Proteomes" id="UP001501777"/>
    </source>
</evidence>
<evidence type="ECO:0000313" key="1">
    <source>
        <dbReference type="EMBL" id="GAA2515354.1"/>
    </source>
</evidence>
<comment type="caution">
    <text evidence="1">The sequence shown here is derived from an EMBL/GenBank/DDBJ whole genome shotgun (WGS) entry which is preliminary data.</text>
</comment>